<proteinExistence type="predicted"/>
<evidence type="ECO:0000313" key="2">
    <source>
        <dbReference type="EMBL" id="MEQ2268584.1"/>
    </source>
</evidence>
<dbReference type="Proteomes" id="UP001444071">
    <property type="component" value="Unassembled WGS sequence"/>
</dbReference>
<evidence type="ECO:0000256" key="1">
    <source>
        <dbReference type="SAM" id="MobiDB-lite"/>
    </source>
</evidence>
<evidence type="ECO:0000313" key="3">
    <source>
        <dbReference type="Proteomes" id="UP001444071"/>
    </source>
</evidence>
<reference evidence="2 3" key="1">
    <citation type="submission" date="2021-06" db="EMBL/GenBank/DDBJ databases">
        <authorList>
            <person name="Palmer J.M."/>
        </authorList>
    </citation>
    <scope>NUCLEOTIDE SEQUENCE [LARGE SCALE GENOMIC DNA]</scope>
    <source>
        <strain evidence="2 3">XR_2019</strain>
        <tissue evidence="2">Muscle</tissue>
    </source>
</reference>
<name>A0ABV0WHI2_9TELE</name>
<feature type="compositionally biased region" description="Polar residues" evidence="1">
    <location>
        <begin position="52"/>
        <end position="66"/>
    </location>
</feature>
<organism evidence="2 3">
    <name type="scientific">Xenotaenia resolanae</name>
    <dbReference type="NCBI Taxonomy" id="208358"/>
    <lineage>
        <taxon>Eukaryota</taxon>
        <taxon>Metazoa</taxon>
        <taxon>Chordata</taxon>
        <taxon>Craniata</taxon>
        <taxon>Vertebrata</taxon>
        <taxon>Euteleostomi</taxon>
        <taxon>Actinopterygii</taxon>
        <taxon>Neopterygii</taxon>
        <taxon>Teleostei</taxon>
        <taxon>Neoteleostei</taxon>
        <taxon>Acanthomorphata</taxon>
        <taxon>Ovalentaria</taxon>
        <taxon>Atherinomorphae</taxon>
        <taxon>Cyprinodontiformes</taxon>
        <taxon>Goodeidae</taxon>
        <taxon>Xenotaenia</taxon>
    </lineage>
</organism>
<protein>
    <submittedName>
        <fullName evidence="2">Uncharacterized protein</fullName>
    </submittedName>
</protein>
<feature type="region of interest" description="Disordered" evidence="1">
    <location>
        <begin position="23"/>
        <end position="66"/>
    </location>
</feature>
<gene>
    <name evidence="2" type="ORF">XENORESO_005956</name>
</gene>
<feature type="compositionally biased region" description="Basic and acidic residues" evidence="1">
    <location>
        <begin position="37"/>
        <end position="50"/>
    </location>
</feature>
<keyword evidence="3" id="KW-1185">Reference proteome</keyword>
<dbReference type="EMBL" id="JAHRIM010050254">
    <property type="protein sequence ID" value="MEQ2268584.1"/>
    <property type="molecule type" value="Genomic_DNA"/>
</dbReference>
<feature type="compositionally biased region" description="Basic residues" evidence="1">
    <location>
        <begin position="23"/>
        <end position="32"/>
    </location>
</feature>
<accession>A0ABV0WHI2</accession>
<comment type="caution">
    <text evidence="2">The sequence shown here is derived from an EMBL/GenBank/DDBJ whole genome shotgun (WGS) entry which is preliminary data.</text>
</comment>
<sequence>MLLQNPEKEYQLGVITWTRRNHRYKEHHRSTRQGKNSLKENKSTFQERLRTSAPSVKTSPRFENSQTQKPVSDCAFLFDSNTNFCISTKRKNTIANTDN</sequence>